<evidence type="ECO:0000313" key="3">
    <source>
        <dbReference type="Proteomes" id="UP000016927"/>
    </source>
</evidence>
<evidence type="ECO:0000256" key="1">
    <source>
        <dbReference type="SAM" id="SignalP"/>
    </source>
</evidence>
<keyword evidence="3" id="KW-1185">Reference proteome</keyword>
<organism evidence="2 3">
    <name type="scientific">Nosema bombycis (strain CQ1 / CVCC 102059)</name>
    <name type="common">Microsporidian parasite</name>
    <name type="synonym">Pebrine of silkworm</name>
    <dbReference type="NCBI Taxonomy" id="578461"/>
    <lineage>
        <taxon>Eukaryota</taxon>
        <taxon>Fungi</taxon>
        <taxon>Fungi incertae sedis</taxon>
        <taxon>Microsporidia</taxon>
        <taxon>Nosematidae</taxon>
        <taxon>Nosema</taxon>
    </lineage>
</organism>
<evidence type="ECO:0000313" key="2">
    <source>
        <dbReference type="EMBL" id="EOB14649.1"/>
    </source>
</evidence>
<dbReference type="VEuPathDB" id="MicrosporidiaDB:NBO_19g0002"/>
<protein>
    <submittedName>
        <fullName evidence="2">Uncharacterized protein</fullName>
    </submittedName>
</protein>
<dbReference type="HOGENOM" id="CLU_1652673_0_0_1"/>
<proteinExistence type="predicted"/>
<gene>
    <name evidence="2" type="ORF">NBO_19g0002</name>
</gene>
<feature type="signal peptide" evidence="1">
    <location>
        <begin position="1"/>
        <end position="17"/>
    </location>
</feature>
<accession>R0M9I8</accession>
<keyword evidence="1" id="KW-0732">Signal</keyword>
<dbReference type="Proteomes" id="UP000016927">
    <property type="component" value="Unassembled WGS sequence"/>
</dbReference>
<reference evidence="2 3" key="1">
    <citation type="journal article" date="2013" name="BMC Genomics">
        <title>Comparative genomics of parasitic silkworm microsporidia reveal an association between genome expansion and host adaptation.</title>
        <authorList>
            <person name="Pan G."/>
            <person name="Xu J."/>
            <person name="Li T."/>
            <person name="Xia Q."/>
            <person name="Liu S.L."/>
            <person name="Zhang G."/>
            <person name="Li S."/>
            <person name="Li C."/>
            <person name="Liu H."/>
            <person name="Yang L."/>
            <person name="Liu T."/>
            <person name="Zhang X."/>
            <person name="Wu Z."/>
            <person name="Fan W."/>
            <person name="Dang X."/>
            <person name="Xiang H."/>
            <person name="Tao M."/>
            <person name="Li Y."/>
            <person name="Hu J."/>
            <person name="Li Z."/>
            <person name="Lin L."/>
            <person name="Luo J."/>
            <person name="Geng L."/>
            <person name="Wang L."/>
            <person name="Long M."/>
            <person name="Wan Y."/>
            <person name="He N."/>
            <person name="Zhang Z."/>
            <person name="Lu C."/>
            <person name="Keeling P.J."/>
            <person name="Wang J."/>
            <person name="Xiang Z."/>
            <person name="Zhou Z."/>
        </authorList>
    </citation>
    <scope>NUCLEOTIDE SEQUENCE [LARGE SCALE GENOMIC DNA]</scope>
    <source>
        <strain evidence="3">CQ1 / CVCC 102059</strain>
    </source>
</reference>
<name>R0M9I8_NOSB1</name>
<feature type="chain" id="PRO_5004344638" evidence="1">
    <location>
        <begin position="18"/>
        <end position="160"/>
    </location>
</feature>
<dbReference type="AlphaFoldDB" id="R0M9I8"/>
<dbReference type="EMBL" id="KB908927">
    <property type="protein sequence ID" value="EOB14649.1"/>
    <property type="molecule type" value="Genomic_DNA"/>
</dbReference>
<sequence length="160" mass="18577">MPMILKNLLIYLVIVSTSDDSINRKRTFDNAQNVSSLKLQNCDSIEDQPLDLSTKRIKIEENLPTESSTISNEDVANLNDENIETQLIGAFKKLLIGTLNVLNSVFCIYERRLLDLSNCKELELENLKMRVDWYVRYLQESENFIIYRNINTESAFTTYL</sequence>